<evidence type="ECO:0000256" key="2">
    <source>
        <dbReference type="SAM" id="Phobius"/>
    </source>
</evidence>
<gene>
    <name evidence="5" type="primary">osmr</name>
</gene>
<feature type="signal peptide" evidence="3">
    <location>
        <begin position="1"/>
        <end position="20"/>
    </location>
</feature>
<keyword evidence="2" id="KW-0812">Transmembrane</keyword>
<feature type="chain" id="PRO_5025372070" evidence="3">
    <location>
        <begin position="21"/>
        <end position="858"/>
    </location>
</feature>
<dbReference type="InterPro" id="IPR040817">
    <property type="entry name" value="LIFR_D2"/>
</dbReference>
<reference evidence="5" key="2">
    <citation type="submission" date="2025-08" db="UniProtKB">
        <authorList>
            <consortium name="Ensembl"/>
        </authorList>
    </citation>
    <scope>IDENTIFICATION</scope>
</reference>
<dbReference type="InterPro" id="IPR003961">
    <property type="entry name" value="FN3_dom"/>
</dbReference>
<accession>A0A672ZHL0</accession>
<proteinExistence type="predicted"/>
<dbReference type="Ensembl" id="ENSSORT00005017264.1">
    <property type="protein sequence ID" value="ENSSORP00005016751.1"/>
    <property type="gene ID" value="ENSSORG00005008472.1"/>
</dbReference>
<feature type="domain" description="Fibronectin type-III" evidence="4">
    <location>
        <begin position="315"/>
        <end position="411"/>
    </location>
</feature>
<dbReference type="InterPro" id="IPR013783">
    <property type="entry name" value="Ig-like_fold"/>
</dbReference>
<dbReference type="InterPro" id="IPR048497">
    <property type="entry name" value="LIF-R-like_Ig-like"/>
</dbReference>
<dbReference type="Pfam" id="PF00041">
    <property type="entry name" value="fn3"/>
    <property type="match status" value="1"/>
</dbReference>
<protein>
    <submittedName>
        <fullName evidence="5">Oncostatin-M-specific receptor subunit beta-like</fullName>
    </submittedName>
</protein>
<dbReference type="OrthoDB" id="6382334at2759"/>
<dbReference type="PROSITE" id="PS50853">
    <property type="entry name" value="FN3"/>
    <property type="match status" value="2"/>
</dbReference>
<reference evidence="5" key="1">
    <citation type="submission" date="2019-06" db="EMBL/GenBank/DDBJ databases">
        <authorList>
            <consortium name="Wellcome Sanger Institute Data Sharing"/>
        </authorList>
    </citation>
    <scope>NUCLEOTIDE SEQUENCE [LARGE SCALE GENOMIC DNA]</scope>
</reference>
<evidence type="ECO:0000259" key="4">
    <source>
        <dbReference type="PROSITE" id="PS50853"/>
    </source>
</evidence>
<keyword evidence="1" id="KW-0677">Repeat</keyword>
<dbReference type="Gene3D" id="2.60.40.10">
    <property type="entry name" value="Immunoglobulins"/>
    <property type="match status" value="7"/>
</dbReference>
<name>A0A672ZHL0_9TELE</name>
<keyword evidence="2" id="KW-0472">Membrane</keyword>
<evidence type="ECO:0000313" key="6">
    <source>
        <dbReference type="Proteomes" id="UP000472271"/>
    </source>
</evidence>
<dbReference type="SUPFAM" id="SSF49265">
    <property type="entry name" value="Fibronectin type III"/>
    <property type="match status" value="3"/>
</dbReference>
<feature type="domain" description="Fibronectin type-III" evidence="4">
    <location>
        <begin position="607"/>
        <end position="712"/>
    </location>
</feature>
<evidence type="ECO:0000256" key="3">
    <source>
        <dbReference type="SAM" id="SignalP"/>
    </source>
</evidence>
<dbReference type="Pfam" id="PF17971">
    <property type="entry name" value="LIFR_D2"/>
    <property type="match status" value="1"/>
</dbReference>
<organism evidence="5 6">
    <name type="scientific">Sphaeramia orbicularis</name>
    <name type="common">orbiculate cardinalfish</name>
    <dbReference type="NCBI Taxonomy" id="375764"/>
    <lineage>
        <taxon>Eukaryota</taxon>
        <taxon>Metazoa</taxon>
        <taxon>Chordata</taxon>
        <taxon>Craniata</taxon>
        <taxon>Vertebrata</taxon>
        <taxon>Euteleostomi</taxon>
        <taxon>Actinopterygii</taxon>
        <taxon>Neopterygii</taxon>
        <taxon>Teleostei</taxon>
        <taxon>Neoteleostei</taxon>
        <taxon>Acanthomorphata</taxon>
        <taxon>Gobiaria</taxon>
        <taxon>Kurtiformes</taxon>
        <taxon>Apogonoidei</taxon>
        <taxon>Apogonidae</taxon>
        <taxon>Apogoninae</taxon>
        <taxon>Sphaeramia</taxon>
    </lineage>
</organism>
<keyword evidence="6" id="KW-1185">Reference proteome</keyword>
<dbReference type="SMART" id="SM00060">
    <property type="entry name" value="FN3"/>
    <property type="match status" value="2"/>
</dbReference>
<keyword evidence="3" id="KW-0732">Signal</keyword>
<dbReference type="PANTHER" id="PTHR46708">
    <property type="entry name" value="TENASCIN"/>
    <property type="match status" value="1"/>
</dbReference>
<feature type="transmembrane region" description="Helical" evidence="2">
    <location>
        <begin position="715"/>
        <end position="734"/>
    </location>
</feature>
<dbReference type="CDD" id="cd00063">
    <property type="entry name" value="FN3"/>
    <property type="match status" value="1"/>
</dbReference>
<dbReference type="Proteomes" id="UP000472271">
    <property type="component" value="Chromosome 9"/>
</dbReference>
<dbReference type="Pfam" id="PF25552">
    <property type="entry name" value="LIFR_D4"/>
    <property type="match status" value="1"/>
</dbReference>
<dbReference type="AlphaFoldDB" id="A0A672ZHL0"/>
<reference evidence="5" key="3">
    <citation type="submission" date="2025-09" db="UniProtKB">
        <authorList>
            <consortium name="Ensembl"/>
        </authorList>
    </citation>
    <scope>IDENTIFICATION</scope>
</reference>
<dbReference type="InterPro" id="IPR036116">
    <property type="entry name" value="FN3_sf"/>
</dbReference>
<evidence type="ECO:0000256" key="1">
    <source>
        <dbReference type="ARBA" id="ARBA00022737"/>
    </source>
</evidence>
<dbReference type="PANTHER" id="PTHR46708:SF2">
    <property type="entry name" value="FIBRONECTIN TYPE-III DOMAIN-CONTAINING PROTEIN"/>
    <property type="match status" value="1"/>
</dbReference>
<evidence type="ECO:0000313" key="5">
    <source>
        <dbReference type="Ensembl" id="ENSSORP00005016751.1"/>
    </source>
</evidence>
<dbReference type="Pfam" id="PF21177">
    <property type="entry name" value="LIF-R_Ig-like"/>
    <property type="match status" value="1"/>
</dbReference>
<dbReference type="InterPro" id="IPR050991">
    <property type="entry name" value="ECM_Regulatory_Proteins"/>
</dbReference>
<keyword evidence="2" id="KW-1133">Transmembrane helix</keyword>
<dbReference type="InParanoid" id="A0A672ZHL0"/>
<sequence length="858" mass="96588">MRRVTARALVILVGVCVTASEDHRGPCTSPVWMLPAPRISHLQPLSDEKTLRVRWMLNCSDVVVDFYEIQVSRTEFHTIIYSRNVSAWSAESENYTLTWTSAVPLNCTDHSVRIRGFYRQSGPSPWSDWVTNKGTEPEDKMKVFPSQRFLKEGTNVTLCCVPQRGANITNMAIYLKNYSVISLGTRVKAITIPNVTFPTTPIKAWSLTCNDNDKEKYWFPVSFPPQKPRNLSCETSDMKTVRCSWDPGRPRHPFDLNKQTRTLHIENSAVAAVRCAVSSCRFPVVPQLEEYNIRVVVKDNLGEETERYRFNLSDRVFPVVDWDKVSPRVTDATLSWVIEGKLTDSMPVVCQVTTSPDRSTEVSCQNGSSLCQVRLDHLLPSTRYSAKVRCSVNGRLWGNWTSVQDFTTNPLVTLNIWRIIQKLDHPHSRQLTLLWIPHVTGSGAIHIIKGYVVQWSQKDQNMTEQVDGGRTQTQMSIGSERCDLTVTAVVSSGASVPAHITIPQMNDTGILPVEKRLKDGFTSLSWDKWDKATCGYTVEWCIQGHVMPCALQWMIVADGNNTLLLPNLGHFKAGYRYTFNIYGCTEDGHHHIEIQTGYSQQLQSIASPSLVEPVQTTSSSVTLQWLYAEDDPAHPAFITGYSVTVQESGYDRSQGHTGRNVFRVTVADAHMKSVTIEDLQQNQEYIFSVCALSEAGPGQTSTISIRTRANYSSHMAKILIPSLLLLACVILLWPQRKRLKTRLMEVFAYPAGMNIKTRELERFLYETHDRIQTTQTVEECVSCNIEILSVKPPVSEIRTDSEPLNAPPSSPSCSSSYRSLGILLQADYCPQPNLHQTTCITNHSYFHLGIDGVSLLKK</sequence>